<reference evidence="3" key="1">
    <citation type="journal article" date="2012" name="Stand. Genomic Sci.">
        <title>Genome sequence of the Antarctic rhodopsins-containing flavobacterium Gillisia limnaea type strain (R-8282(T)).</title>
        <authorList>
            <person name="Riedel T."/>
            <person name="Held B."/>
            <person name="Nolan M."/>
            <person name="Lucas S."/>
            <person name="Lapidus A."/>
            <person name="Tice H."/>
            <person name="Del Rio T.G."/>
            <person name="Cheng J.F."/>
            <person name="Han C."/>
            <person name="Tapia R."/>
            <person name="Goodwin L.A."/>
            <person name="Pitluck S."/>
            <person name="Liolios K."/>
            <person name="Mavromatis K."/>
            <person name="Pagani I."/>
            <person name="Ivanova N."/>
            <person name="Mikhailova N."/>
            <person name="Pati A."/>
            <person name="Chen A."/>
            <person name="Palaniappan K."/>
            <person name="Land M."/>
            <person name="Rohde M."/>
            <person name="Tindall B.J."/>
            <person name="Detter J.C."/>
            <person name="Goker M."/>
            <person name="Bristow J."/>
            <person name="Eisen J.A."/>
            <person name="Markowitz V."/>
            <person name="Hugenholtz P."/>
            <person name="Kyrpides N.C."/>
            <person name="Klenk H.P."/>
            <person name="Woyke T."/>
        </authorList>
    </citation>
    <scope>NUCLEOTIDE SEQUENCE [LARGE SCALE GENOMIC DNA]</scope>
    <source>
        <strain evidence="3">DSM 15749 / LMG 21470 / R-8282</strain>
    </source>
</reference>
<dbReference type="GO" id="GO:0016740">
    <property type="term" value="F:transferase activity"/>
    <property type="evidence" value="ECO:0007669"/>
    <property type="project" value="UniProtKB-KW"/>
</dbReference>
<proteinExistence type="predicted"/>
<evidence type="ECO:0000313" key="2">
    <source>
        <dbReference type="EMBL" id="EHQ02599.1"/>
    </source>
</evidence>
<keyword evidence="2" id="KW-0808">Transferase</keyword>
<feature type="domain" description="Glycosyltransferase 2-like" evidence="1">
    <location>
        <begin position="24"/>
        <end position="155"/>
    </location>
</feature>
<dbReference type="eggNOG" id="COG1215">
    <property type="taxonomic scope" value="Bacteria"/>
</dbReference>
<protein>
    <submittedName>
        <fullName evidence="2">Glycosyl transferase family 2</fullName>
    </submittedName>
</protein>
<evidence type="ECO:0000259" key="1">
    <source>
        <dbReference type="Pfam" id="PF00535"/>
    </source>
</evidence>
<dbReference type="HOGENOM" id="CLU_025996_0_0_10"/>
<dbReference type="InterPro" id="IPR050834">
    <property type="entry name" value="Glycosyltransf_2"/>
</dbReference>
<organism evidence="2 3">
    <name type="scientific">Gillisia limnaea (strain DSM 15749 / LMG 21470 / R-8282)</name>
    <dbReference type="NCBI Taxonomy" id="865937"/>
    <lineage>
        <taxon>Bacteria</taxon>
        <taxon>Pseudomonadati</taxon>
        <taxon>Bacteroidota</taxon>
        <taxon>Flavobacteriia</taxon>
        <taxon>Flavobacteriales</taxon>
        <taxon>Flavobacteriaceae</taxon>
        <taxon>Gillisia</taxon>
    </lineage>
</organism>
<evidence type="ECO:0000313" key="3">
    <source>
        <dbReference type="Proteomes" id="UP000003844"/>
    </source>
</evidence>
<dbReference type="AlphaFoldDB" id="H2BT41"/>
<sequence length="340" mass="39600">MYKRTPDYPPHIESYFGTDRPLWSVMIPVYNCFNYLEEALESVLKQALEIELMQIEVIDDCSTDGNVEKLVNDIGKGRVAYYRQKANSGSLRNFESCINRSKGEYIHLLHGDDRIETGFYETIGTLFQDYPEAGAAFTNFNYIDHKSDIVSVKNESILGTQGLIPNFVNKIAFRQLIQPPAIVVRRTTYEKLGSFYAVHYGEDWEMWTRIASKFPIAYSPQYLASYRFNHDTGLSHESFRTGQNVTDVMKVINIIQNYLPEHKRSKIKKASLVYYAKYCVKVANGLLLNNKKAAFLQIKGAWNMNKDFTTLYWIIRFYGMYIIRYKQIENIIRGRKKEHN</sequence>
<keyword evidence="3" id="KW-1185">Reference proteome</keyword>
<dbReference type="InterPro" id="IPR001173">
    <property type="entry name" value="Glyco_trans_2-like"/>
</dbReference>
<dbReference type="Gene3D" id="3.90.550.10">
    <property type="entry name" value="Spore Coat Polysaccharide Biosynthesis Protein SpsA, Chain A"/>
    <property type="match status" value="1"/>
</dbReference>
<name>H2BT41_GILLR</name>
<dbReference type="STRING" id="865937.Gilli_1960"/>
<accession>H2BT41</accession>
<gene>
    <name evidence="2" type="ORF">Gilli_1960</name>
</gene>
<dbReference type="OrthoDB" id="6307329at2"/>
<dbReference type="EMBL" id="JH594606">
    <property type="protein sequence ID" value="EHQ02599.1"/>
    <property type="molecule type" value="Genomic_DNA"/>
</dbReference>
<dbReference type="Pfam" id="PF00535">
    <property type="entry name" value="Glycos_transf_2"/>
    <property type="match status" value="1"/>
</dbReference>
<dbReference type="PANTHER" id="PTHR43685:SF11">
    <property type="entry name" value="GLYCOSYLTRANSFERASE TAGX-RELATED"/>
    <property type="match status" value="1"/>
</dbReference>
<dbReference type="PANTHER" id="PTHR43685">
    <property type="entry name" value="GLYCOSYLTRANSFERASE"/>
    <property type="match status" value="1"/>
</dbReference>
<dbReference type="RefSeq" id="WP_006988909.1">
    <property type="nucleotide sequence ID" value="NZ_JH594606.1"/>
</dbReference>
<dbReference type="Proteomes" id="UP000003844">
    <property type="component" value="Unassembled WGS sequence"/>
</dbReference>
<dbReference type="InterPro" id="IPR029044">
    <property type="entry name" value="Nucleotide-diphossugar_trans"/>
</dbReference>
<dbReference type="SUPFAM" id="SSF53448">
    <property type="entry name" value="Nucleotide-diphospho-sugar transferases"/>
    <property type="match status" value="1"/>
</dbReference>